<accession>A0A1H5YK99</accession>
<dbReference type="Proteomes" id="UP000236736">
    <property type="component" value="Unassembled WGS sequence"/>
</dbReference>
<dbReference type="EMBL" id="FNVR01000019">
    <property type="protein sequence ID" value="SEG24150.1"/>
    <property type="molecule type" value="Genomic_DNA"/>
</dbReference>
<dbReference type="RefSeq" id="WP_103925679.1">
    <property type="nucleotide sequence ID" value="NZ_BBFN01000094.1"/>
</dbReference>
<evidence type="ECO:0000313" key="1">
    <source>
        <dbReference type="EMBL" id="SEG24150.1"/>
    </source>
</evidence>
<dbReference type="OrthoDB" id="4535652at2"/>
<protein>
    <submittedName>
        <fullName evidence="1">Uncharacterized protein</fullName>
    </submittedName>
</protein>
<name>A0A1H5YK99_9BACT</name>
<keyword evidence="2" id="KW-1185">Reference proteome</keyword>
<organism evidence="1 2">
    <name type="scientific">Algoriphagus boritolerans DSM 17298 = JCM 18970</name>
    <dbReference type="NCBI Taxonomy" id="1120964"/>
    <lineage>
        <taxon>Bacteria</taxon>
        <taxon>Pseudomonadati</taxon>
        <taxon>Bacteroidota</taxon>
        <taxon>Cytophagia</taxon>
        <taxon>Cytophagales</taxon>
        <taxon>Cyclobacteriaceae</taxon>
        <taxon>Algoriphagus</taxon>
    </lineage>
</organism>
<evidence type="ECO:0000313" key="2">
    <source>
        <dbReference type="Proteomes" id="UP000236736"/>
    </source>
</evidence>
<dbReference type="AlphaFoldDB" id="A0A1H5YK99"/>
<reference evidence="2" key="1">
    <citation type="submission" date="2016-10" db="EMBL/GenBank/DDBJ databases">
        <authorList>
            <person name="Varghese N."/>
            <person name="Submissions S."/>
        </authorList>
    </citation>
    <scope>NUCLEOTIDE SEQUENCE [LARGE SCALE GENOMIC DNA]</scope>
    <source>
        <strain evidence="2">DSM 17298</strain>
    </source>
</reference>
<proteinExistence type="predicted"/>
<gene>
    <name evidence="1" type="ORF">SAMN03080598_03050</name>
</gene>
<sequence length="229" mass="25344">MDETKVSIDFSDGNGFVEIVMGEKVGVKYAGSGEKAIITKISDSKDEYLIYSKILVTEYDNTKPDIIFNLSSDQVVNPNGRVQTLSGGQAWLYNGCDRIFDKPVIIVEGFDPTNENDIDIRQLFNIAQNDIDRGKAYLNSPAARQMLLRNKGANPHSDFTAFQNEFNQMGFPSQNNIRNISIINASELGITQSPIGNFNPGDLLFNATSLHGFANVVIKSIHPTNPYCK</sequence>